<dbReference type="InterPro" id="IPR047618">
    <property type="entry name" value="QOR-like"/>
</dbReference>
<proteinExistence type="predicted"/>
<dbReference type="SUPFAM" id="SSF51735">
    <property type="entry name" value="NAD(P)-binding Rossmann-fold domains"/>
    <property type="match status" value="1"/>
</dbReference>
<dbReference type="SMART" id="SM00829">
    <property type="entry name" value="PKS_ER"/>
    <property type="match status" value="1"/>
</dbReference>
<protein>
    <submittedName>
        <fullName evidence="4">Quinone oxidoreductase</fullName>
    </submittedName>
</protein>
<evidence type="ECO:0000259" key="3">
    <source>
        <dbReference type="SMART" id="SM00829"/>
    </source>
</evidence>
<accession>A0ABV6D0Q6</accession>
<dbReference type="Proteomes" id="UP001589798">
    <property type="component" value="Unassembled WGS sequence"/>
</dbReference>
<comment type="caution">
    <text evidence="4">The sequence shown here is derived from an EMBL/GenBank/DDBJ whole genome shotgun (WGS) entry which is preliminary data.</text>
</comment>
<dbReference type="SUPFAM" id="SSF50129">
    <property type="entry name" value="GroES-like"/>
    <property type="match status" value="1"/>
</dbReference>
<feature type="domain" description="Enoyl reductase (ER)" evidence="3">
    <location>
        <begin position="13"/>
        <end position="320"/>
    </location>
</feature>
<evidence type="ECO:0000313" key="4">
    <source>
        <dbReference type="EMBL" id="MFC0206229.1"/>
    </source>
</evidence>
<evidence type="ECO:0000313" key="5">
    <source>
        <dbReference type="Proteomes" id="UP001589798"/>
    </source>
</evidence>
<dbReference type="RefSeq" id="WP_379488851.1">
    <property type="nucleotide sequence ID" value="NZ_JBHLWK010000025.1"/>
</dbReference>
<keyword evidence="5" id="KW-1185">Reference proteome</keyword>
<dbReference type="Gene3D" id="3.90.180.10">
    <property type="entry name" value="Medium-chain alcohol dehydrogenases, catalytic domain"/>
    <property type="match status" value="1"/>
</dbReference>
<evidence type="ECO:0000256" key="2">
    <source>
        <dbReference type="ARBA" id="ARBA00023002"/>
    </source>
</evidence>
<keyword evidence="2" id="KW-0560">Oxidoreductase</keyword>
<keyword evidence="1" id="KW-0521">NADP</keyword>
<dbReference type="CDD" id="cd05286">
    <property type="entry name" value="QOR2"/>
    <property type="match status" value="1"/>
</dbReference>
<dbReference type="EMBL" id="JBHLWK010000025">
    <property type="protein sequence ID" value="MFC0206229.1"/>
    <property type="molecule type" value="Genomic_DNA"/>
</dbReference>
<dbReference type="PANTHER" id="PTHR48106">
    <property type="entry name" value="QUINONE OXIDOREDUCTASE PIG3-RELATED"/>
    <property type="match status" value="1"/>
</dbReference>
<dbReference type="InterPro" id="IPR013154">
    <property type="entry name" value="ADH-like_N"/>
</dbReference>
<name>A0ABV6D0Q6_9SPHN</name>
<dbReference type="InterPro" id="IPR011032">
    <property type="entry name" value="GroES-like_sf"/>
</dbReference>
<dbReference type="Pfam" id="PF08240">
    <property type="entry name" value="ADH_N"/>
    <property type="match status" value="1"/>
</dbReference>
<dbReference type="InterPro" id="IPR036291">
    <property type="entry name" value="NAD(P)-bd_dom_sf"/>
</dbReference>
<gene>
    <name evidence="4" type="ORF">ACFFJC_18340</name>
</gene>
<dbReference type="InterPro" id="IPR020843">
    <property type="entry name" value="ER"/>
</dbReference>
<sequence length="322" mass="33265">MTSAYRMVVRAHGGPEAIAREDFAVPSPGDGELLIETEAIGLNFIDTYYRRGLYPDALPITLGSESVGRIVALGEGVAGFALGERVGTTQNGGAYATHRVIPATKAMRIPEGIAPEVAAAVMLKGLTACYLAEETFPAKAGDIALVHSAAGGVGSLLVPWLQDKGVTVIAHVGSPDKAAQVPVQHVLSCAFDDLPQAVRAITGGALCHVVYDGVGAASWPASLACLARRGLMVSYGNASGAVPPIAVLDLMRAGSIYLTRPTLADYIATPEALAQSASKLFERIASGVLQPRIGQTFALTDAAAAHRALEARETTGSTVLLP</sequence>
<reference evidence="4 5" key="1">
    <citation type="submission" date="2024-09" db="EMBL/GenBank/DDBJ databases">
        <authorList>
            <person name="Sun Q."/>
            <person name="Mori K."/>
        </authorList>
    </citation>
    <scope>NUCLEOTIDE SEQUENCE [LARGE SCALE GENOMIC DNA]</scope>
    <source>
        <strain evidence="4 5">CCM 7706</strain>
    </source>
</reference>
<organism evidence="4 5">
    <name type="scientific">Novosphingobium soli</name>
    <dbReference type="NCBI Taxonomy" id="574956"/>
    <lineage>
        <taxon>Bacteria</taxon>
        <taxon>Pseudomonadati</taxon>
        <taxon>Pseudomonadota</taxon>
        <taxon>Alphaproteobacteria</taxon>
        <taxon>Sphingomonadales</taxon>
        <taxon>Sphingomonadaceae</taxon>
        <taxon>Novosphingobium</taxon>
    </lineage>
</organism>
<evidence type="ECO:0000256" key="1">
    <source>
        <dbReference type="ARBA" id="ARBA00022857"/>
    </source>
</evidence>
<dbReference type="Pfam" id="PF13602">
    <property type="entry name" value="ADH_zinc_N_2"/>
    <property type="match status" value="1"/>
</dbReference>
<dbReference type="PANTHER" id="PTHR48106:SF13">
    <property type="entry name" value="QUINONE OXIDOREDUCTASE-RELATED"/>
    <property type="match status" value="1"/>
</dbReference>
<dbReference type="Gene3D" id="3.40.50.720">
    <property type="entry name" value="NAD(P)-binding Rossmann-like Domain"/>
    <property type="match status" value="1"/>
</dbReference>